<dbReference type="EMBL" id="JAUSZI010000002">
    <property type="protein sequence ID" value="MDQ1027066.1"/>
    <property type="molecule type" value="Genomic_DNA"/>
</dbReference>
<reference evidence="1 2" key="1">
    <citation type="submission" date="2023-07" db="EMBL/GenBank/DDBJ databases">
        <title>Comparative genomics of wheat-associated soil bacteria to identify genetic determinants of phenazine resistance.</title>
        <authorList>
            <person name="Mouncey N."/>
        </authorList>
    </citation>
    <scope>NUCLEOTIDE SEQUENCE [LARGE SCALE GENOMIC DNA]</scope>
    <source>
        <strain evidence="1 2">V2I4</strain>
    </source>
</reference>
<proteinExistence type="predicted"/>
<dbReference type="Proteomes" id="UP001230328">
    <property type="component" value="Unassembled WGS sequence"/>
</dbReference>
<keyword evidence="2" id="KW-1185">Reference proteome</keyword>
<evidence type="ECO:0000313" key="1">
    <source>
        <dbReference type="EMBL" id="MDQ1027066.1"/>
    </source>
</evidence>
<accession>A0ABU0SUB0</accession>
<gene>
    <name evidence="1" type="ORF">QF035_004648</name>
</gene>
<evidence type="ECO:0000313" key="2">
    <source>
        <dbReference type="Proteomes" id="UP001230328"/>
    </source>
</evidence>
<comment type="caution">
    <text evidence="1">The sequence shown here is derived from an EMBL/GenBank/DDBJ whole genome shotgun (WGS) entry which is preliminary data.</text>
</comment>
<organism evidence="1 2">
    <name type="scientific">Streptomyces umbrinus</name>
    <dbReference type="NCBI Taxonomy" id="67370"/>
    <lineage>
        <taxon>Bacteria</taxon>
        <taxon>Bacillati</taxon>
        <taxon>Actinomycetota</taxon>
        <taxon>Actinomycetes</taxon>
        <taxon>Kitasatosporales</taxon>
        <taxon>Streptomycetaceae</taxon>
        <taxon>Streptomyces</taxon>
        <taxon>Streptomyces phaeochromogenes group</taxon>
    </lineage>
</organism>
<name>A0ABU0SUB0_9ACTN</name>
<sequence>MTAVIGVLVGVLATEGAHYWRGRLENPAIRLTVRSGDARGEFTLSNLGYMSGYRVGVSVGWATPRGHFRPSHHIRQWSEIPPGAELRFSVPAVQMDAREAVMVVAWREGRDPTSRRRMQLWPLT</sequence>
<protein>
    <submittedName>
        <fullName evidence="1">Uncharacterized protein</fullName>
    </submittedName>
</protein>
<dbReference type="RefSeq" id="WP_307522406.1">
    <property type="nucleotide sequence ID" value="NZ_JAUSZI010000002.1"/>
</dbReference>